<dbReference type="AlphaFoldDB" id="A0AAD8IRZ7"/>
<proteinExistence type="predicted"/>
<feature type="region of interest" description="Disordered" evidence="1">
    <location>
        <begin position="158"/>
        <end position="204"/>
    </location>
</feature>
<evidence type="ECO:0000313" key="3">
    <source>
        <dbReference type="Proteomes" id="UP001237642"/>
    </source>
</evidence>
<evidence type="ECO:0000256" key="1">
    <source>
        <dbReference type="SAM" id="MobiDB-lite"/>
    </source>
</evidence>
<keyword evidence="3" id="KW-1185">Reference proteome</keyword>
<dbReference type="Proteomes" id="UP001237642">
    <property type="component" value="Unassembled WGS sequence"/>
</dbReference>
<sequence>MGKLTKKHVRREWSFLFDALQKVFLCRKTGWDQISHIAVRLAHSLAYNQEINVGAIIVRELAQRLGKSPRHRGTEIFYPRFLQCILNHLDSHLHELEGIDTTKLAYPKSMSKVLFGTLDTRNQVDVILSVTKHMQNTFKTYTLDQPIYHELSWKGNAKADEATESNPSLPNPSNDPPANSTIVIRDPSAPVSQKIGVTKKKTKKRPLAIINESVEIGCEESESQLTRPKKKC</sequence>
<dbReference type="EMBL" id="JAUIZM010000004">
    <property type="protein sequence ID" value="KAK1388945.1"/>
    <property type="molecule type" value="Genomic_DNA"/>
</dbReference>
<name>A0AAD8IRZ7_9APIA</name>
<comment type="caution">
    <text evidence="2">The sequence shown here is derived from an EMBL/GenBank/DDBJ whole genome shotgun (WGS) entry which is preliminary data.</text>
</comment>
<evidence type="ECO:0000313" key="2">
    <source>
        <dbReference type="EMBL" id="KAK1388945.1"/>
    </source>
</evidence>
<gene>
    <name evidence="2" type="ORF">POM88_017123</name>
</gene>
<reference evidence="2" key="1">
    <citation type="submission" date="2023-02" db="EMBL/GenBank/DDBJ databases">
        <title>Genome of toxic invasive species Heracleum sosnowskyi carries increased number of genes despite the absence of recent whole-genome duplications.</title>
        <authorList>
            <person name="Schelkunov M."/>
            <person name="Shtratnikova V."/>
            <person name="Makarenko M."/>
            <person name="Klepikova A."/>
            <person name="Omelchenko D."/>
            <person name="Novikova G."/>
            <person name="Obukhova E."/>
            <person name="Bogdanov V."/>
            <person name="Penin A."/>
            <person name="Logacheva M."/>
        </authorList>
    </citation>
    <scope>NUCLEOTIDE SEQUENCE</scope>
    <source>
        <strain evidence="2">Hsosn_3</strain>
        <tissue evidence="2">Leaf</tissue>
    </source>
</reference>
<protein>
    <submittedName>
        <fullName evidence="2">Uncharacterized protein</fullName>
    </submittedName>
</protein>
<reference evidence="2" key="2">
    <citation type="submission" date="2023-05" db="EMBL/GenBank/DDBJ databases">
        <authorList>
            <person name="Schelkunov M.I."/>
        </authorList>
    </citation>
    <scope>NUCLEOTIDE SEQUENCE</scope>
    <source>
        <strain evidence="2">Hsosn_3</strain>
        <tissue evidence="2">Leaf</tissue>
    </source>
</reference>
<accession>A0AAD8IRZ7</accession>
<organism evidence="2 3">
    <name type="scientific">Heracleum sosnowskyi</name>
    <dbReference type="NCBI Taxonomy" id="360622"/>
    <lineage>
        <taxon>Eukaryota</taxon>
        <taxon>Viridiplantae</taxon>
        <taxon>Streptophyta</taxon>
        <taxon>Embryophyta</taxon>
        <taxon>Tracheophyta</taxon>
        <taxon>Spermatophyta</taxon>
        <taxon>Magnoliopsida</taxon>
        <taxon>eudicotyledons</taxon>
        <taxon>Gunneridae</taxon>
        <taxon>Pentapetalae</taxon>
        <taxon>asterids</taxon>
        <taxon>campanulids</taxon>
        <taxon>Apiales</taxon>
        <taxon>Apiaceae</taxon>
        <taxon>Apioideae</taxon>
        <taxon>apioid superclade</taxon>
        <taxon>Tordylieae</taxon>
        <taxon>Tordyliinae</taxon>
        <taxon>Heracleum</taxon>
    </lineage>
</organism>